<dbReference type="KEGG" id="ggr:HKW67_19160"/>
<organism evidence="2 3">
    <name type="scientific">Gemmatimonas groenlandica</name>
    <dbReference type="NCBI Taxonomy" id="2732249"/>
    <lineage>
        <taxon>Bacteria</taxon>
        <taxon>Pseudomonadati</taxon>
        <taxon>Gemmatimonadota</taxon>
        <taxon>Gemmatimonadia</taxon>
        <taxon>Gemmatimonadales</taxon>
        <taxon>Gemmatimonadaceae</taxon>
        <taxon>Gemmatimonas</taxon>
    </lineage>
</organism>
<dbReference type="Gene3D" id="3.40.1760.10">
    <property type="entry name" value="YfbM-like super family"/>
    <property type="match status" value="1"/>
</dbReference>
<feature type="region of interest" description="Disordered" evidence="1">
    <location>
        <begin position="54"/>
        <end position="73"/>
    </location>
</feature>
<keyword evidence="3" id="KW-1185">Reference proteome</keyword>
<dbReference type="Pfam" id="PF08974">
    <property type="entry name" value="DUF1877"/>
    <property type="match status" value="1"/>
</dbReference>
<reference evidence="2 3" key="1">
    <citation type="submission" date="2020-05" db="EMBL/GenBank/DDBJ databases">
        <title>Complete genome sequence of Gemmatimonas greenlandica TET16.</title>
        <authorList>
            <person name="Zeng Y."/>
        </authorList>
    </citation>
    <scope>NUCLEOTIDE SEQUENCE [LARGE SCALE GENOMIC DNA]</scope>
    <source>
        <strain evidence="2 3">TET16</strain>
    </source>
</reference>
<proteinExistence type="predicted"/>
<dbReference type="InterPro" id="IPR035944">
    <property type="entry name" value="YfbM-like_sf"/>
</dbReference>
<name>A0A6M4IS78_9BACT</name>
<sequence>MRWWKARTGLEEIGDVDVGYGSARGLRPRLVTEIAAKPTELSDAALSARFDGPATRAKEISPDIGERDSEEDDARAYLPENLVGLRTAVSAAASRQLGLVVLLRQRAAVTRVHCSSTPTTMVRRLKNGRTASRRCQRAS</sequence>
<gene>
    <name evidence="2" type="ORF">HKW67_19160</name>
</gene>
<dbReference type="RefSeq" id="WP_171226914.1">
    <property type="nucleotide sequence ID" value="NZ_CP053085.1"/>
</dbReference>
<dbReference type="EMBL" id="CP053085">
    <property type="protein sequence ID" value="QJR37480.1"/>
    <property type="molecule type" value="Genomic_DNA"/>
</dbReference>
<dbReference type="InterPro" id="IPR015068">
    <property type="entry name" value="DUF1877"/>
</dbReference>
<dbReference type="AlphaFoldDB" id="A0A6M4IS78"/>
<protein>
    <submittedName>
        <fullName evidence="2">DUF1877 family protein</fullName>
    </submittedName>
</protein>
<evidence type="ECO:0000313" key="2">
    <source>
        <dbReference type="EMBL" id="QJR37480.1"/>
    </source>
</evidence>
<evidence type="ECO:0000313" key="3">
    <source>
        <dbReference type="Proteomes" id="UP000500938"/>
    </source>
</evidence>
<accession>A0A6M4IS78</accession>
<evidence type="ECO:0000256" key="1">
    <source>
        <dbReference type="SAM" id="MobiDB-lite"/>
    </source>
</evidence>
<dbReference type="Proteomes" id="UP000500938">
    <property type="component" value="Chromosome"/>
</dbReference>
<feature type="compositionally biased region" description="Basic and acidic residues" evidence="1">
    <location>
        <begin position="56"/>
        <end position="67"/>
    </location>
</feature>